<evidence type="ECO:0000256" key="1">
    <source>
        <dbReference type="ARBA" id="ARBA00004245"/>
    </source>
</evidence>
<dbReference type="SMART" id="SM00246">
    <property type="entry name" value="WH2"/>
    <property type="match status" value="2"/>
</dbReference>
<evidence type="ECO:0000256" key="6">
    <source>
        <dbReference type="ARBA" id="ARBA00023212"/>
    </source>
</evidence>
<dbReference type="GO" id="GO:0003779">
    <property type="term" value="F:actin binding"/>
    <property type="evidence" value="ECO:0007669"/>
    <property type="project" value="UniProtKB-UniRule"/>
</dbReference>
<feature type="domain" description="WH2" evidence="9">
    <location>
        <begin position="508"/>
        <end position="525"/>
    </location>
</feature>
<feature type="region of interest" description="Disordered" evidence="8">
    <location>
        <begin position="248"/>
        <end position="290"/>
    </location>
</feature>
<keyword evidence="6 7" id="KW-0206">Cytoskeleton</keyword>
<protein>
    <recommendedName>
        <fullName evidence="7">Wiskott-Aldrich syndrome protein family member</fullName>
        <shortName evidence="7">WASP family protein member</shortName>
    </recommendedName>
</protein>
<dbReference type="PANTHER" id="PTHR12902">
    <property type="entry name" value="WASP-1"/>
    <property type="match status" value="1"/>
</dbReference>
<evidence type="ECO:0000256" key="5">
    <source>
        <dbReference type="ARBA" id="ARBA00023203"/>
    </source>
</evidence>
<feature type="region of interest" description="Disordered" evidence="8">
    <location>
        <begin position="310"/>
        <end position="404"/>
    </location>
</feature>
<accession>A0A9J6BZ11</accession>
<dbReference type="GO" id="GO:0005856">
    <property type="term" value="C:cytoskeleton"/>
    <property type="evidence" value="ECO:0007669"/>
    <property type="project" value="UniProtKB-SubCell"/>
</dbReference>
<dbReference type="Proteomes" id="UP001107558">
    <property type="component" value="Chromosome 2"/>
</dbReference>
<dbReference type="GO" id="GO:0031209">
    <property type="term" value="C:SCAR complex"/>
    <property type="evidence" value="ECO:0007669"/>
    <property type="project" value="TreeGrafter"/>
</dbReference>
<dbReference type="GO" id="GO:2000601">
    <property type="term" value="P:positive regulation of Arp2/3 complex-mediated actin nucleation"/>
    <property type="evidence" value="ECO:0007669"/>
    <property type="project" value="TreeGrafter"/>
</dbReference>
<dbReference type="GO" id="GO:0071933">
    <property type="term" value="F:Arp2/3 complex binding"/>
    <property type="evidence" value="ECO:0007669"/>
    <property type="project" value="TreeGrafter"/>
</dbReference>
<feature type="compositionally biased region" description="Polar residues" evidence="8">
    <location>
        <begin position="344"/>
        <end position="359"/>
    </location>
</feature>
<organism evidence="10 11">
    <name type="scientific">Polypedilum vanderplanki</name>
    <name type="common">Sleeping chironomid midge</name>
    <dbReference type="NCBI Taxonomy" id="319348"/>
    <lineage>
        <taxon>Eukaryota</taxon>
        <taxon>Metazoa</taxon>
        <taxon>Ecdysozoa</taxon>
        <taxon>Arthropoda</taxon>
        <taxon>Hexapoda</taxon>
        <taxon>Insecta</taxon>
        <taxon>Pterygota</taxon>
        <taxon>Neoptera</taxon>
        <taxon>Endopterygota</taxon>
        <taxon>Diptera</taxon>
        <taxon>Nematocera</taxon>
        <taxon>Chironomoidea</taxon>
        <taxon>Chironomidae</taxon>
        <taxon>Chironominae</taxon>
        <taxon>Polypedilum</taxon>
        <taxon>Polypedilum</taxon>
    </lineage>
</organism>
<feature type="region of interest" description="Disordered" evidence="8">
    <location>
        <begin position="174"/>
        <end position="223"/>
    </location>
</feature>
<keyword evidence="4" id="KW-0597">Phosphoprotein</keyword>
<keyword evidence="3 7" id="KW-0963">Cytoplasm</keyword>
<reference evidence="10" key="1">
    <citation type="submission" date="2021-03" db="EMBL/GenBank/DDBJ databases">
        <title>Chromosome level genome of the anhydrobiotic midge Polypedilum vanderplanki.</title>
        <authorList>
            <person name="Yoshida Y."/>
            <person name="Kikawada T."/>
            <person name="Gusev O."/>
        </authorList>
    </citation>
    <scope>NUCLEOTIDE SEQUENCE</scope>
    <source>
        <strain evidence="10">NIAS01</strain>
        <tissue evidence="10">Whole body or cell culture</tissue>
    </source>
</reference>
<feature type="compositionally biased region" description="Acidic residues" evidence="8">
    <location>
        <begin position="556"/>
        <end position="571"/>
    </location>
</feature>
<evidence type="ECO:0000256" key="7">
    <source>
        <dbReference type="RuleBase" id="RU367034"/>
    </source>
</evidence>
<comment type="caution">
    <text evidence="10">The sequence shown here is derived from an EMBL/GenBank/DDBJ whole genome shotgun (WGS) entry which is preliminary data.</text>
</comment>
<keyword evidence="5 7" id="KW-0009">Actin-binding</keyword>
<dbReference type="EMBL" id="JADBJN010000002">
    <property type="protein sequence ID" value="KAG5675140.1"/>
    <property type="molecule type" value="Genomic_DNA"/>
</dbReference>
<comment type="similarity">
    <text evidence="2 7">Belongs to the SCAR/WAVE family.</text>
</comment>
<comment type="subunit">
    <text evidence="7">Binds actin and the Arp2/3 complex.</text>
</comment>
<evidence type="ECO:0000256" key="2">
    <source>
        <dbReference type="ARBA" id="ARBA00006993"/>
    </source>
</evidence>
<dbReference type="Pfam" id="PF02205">
    <property type="entry name" value="WH2"/>
    <property type="match status" value="1"/>
</dbReference>
<comment type="function">
    <text evidence="7">Downstream effector molecule involved in the transmission of signals from tyrosine kinase receptors and small GTPases to the actin cytoskeleton. Promotes formation of actin filaments. Part of the WAVE complex that regulates lamellipodia formation. The WAVE complex regulates actin filament reorganization via its interaction with the Arp2/3 complex.</text>
</comment>
<dbReference type="FunFam" id="1.20.5.340:FF:000012">
    <property type="entry name" value="Wiskott-Aldrich syndrome protein family member 1"/>
    <property type="match status" value="1"/>
</dbReference>
<dbReference type="GO" id="GO:0030036">
    <property type="term" value="P:actin cytoskeleton organization"/>
    <property type="evidence" value="ECO:0007669"/>
    <property type="project" value="UniProtKB-UniRule"/>
</dbReference>
<proteinExistence type="inferred from homology"/>
<evidence type="ECO:0000256" key="8">
    <source>
        <dbReference type="SAM" id="MobiDB-lite"/>
    </source>
</evidence>
<dbReference type="OrthoDB" id="1060785at2759"/>
<dbReference type="InterPro" id="IPR028288">
    <property type="entry name" value="SCAR/WAVE_fam"/>
</dbReference>
<evidence type="ECO:0000313" key="10">
    <source>
        <dbReference type="EMBL" id="KAG5675140.1"/>
    </source>
</evidence>
<sequence>MPLPKRVIEPIFVARSVYERNELPGDLETVTNTTLTNIMRQLSSLARHSEDLFGELARETNNMADRANSLQGRIDRLSIKVTQLDSEAKDVSLKDIHKKKAFKSATQFDQDIFSRATMPTAMLETYQTCDKPPPLDKLNCYRDDGKDGLKFYTDPNYFFDLWRQDILQETERMKNDRYKQKHKPKSESNASSGGGKRGQNKRPRQPTNTREKQRQIAIGHGETLMPNNVIYRTPNSIVNQQEVPVYSTTDYYDGRPNRPNSIELRRSYPEGSESGYAPASPHYQQQMSYPQQMNDESAYNSAMYAQSQIESPYGAPGTPSRGGKIRPTQPPPAPPSSGSGGTPNVSNANTPTRGRSMSQGRDVLPPPPPIPSNISSPQQVANGILRHPGRTSMNTRGDSPQRTDLNNHVMAQLNSQITNIDINDLPPPPPVPQYHMSPSNNIAPPAPPIAPPPPALPNGNLSNGITTNNKPANIITPPPNHAGLLKEIETGISLRKVDPQQQNQRSYNQGDLMKEIREGIKLRKVEQMRDDIRQQKQSNLHDVASILARRVAIELSDSESDSDDSDEEWMEPNETSA</sequence>
<evidence type="ECO:0000256" key="3">
    <source>
        <dbReference type="ARBA" id="ARBA00022490"/>
    </source>
</evidence>
<comment type="subcellular location">
    <subcellularLocation>
        <location evidence="1 7">Cytoplasm</location>
        <location evidence="1 7">Cytoskeleton</location>
    </subcellularLocation>
</comment>
<dbReference type="InterPro" id="IPR003124">
    <property type="entry name" value="WH2_dom"/>
</dbReference>
<evidence type="ECO:0000259" key="9">
    <source>
        <dbReference type="PROSITE" id="PS51082"/>
    </source>
</evidence>
<evidence type="ECO:0000313" key="11">
    <source>
        <dbReference type="Proteomes" id="UP001107558"/>
    </source>
</evidence>
<evidence type="ECO:0000256" key="4">
    <source>
        <dbReference type="ARBA" id="ARBA00022553"/>
    </source>
</evidence>
<dbReference type="PROSITE" id="PS51082">
    <property type="entry name" value="WH2"/>
    <property type="match status" value="2"/>
</dbReference>
<feature type="compositionally biased region" description="Polar residues" evidence="8">
    <location>
        <begin position="391"/>
        <end position="404"/>
    </location>
</feature>
<keyword evidence="11" id="KW-1185">Reference proteome</keyword>
<gene>
    <name evidence="10" type="ORF">PVAND_005068</name>
</gene>
<dbReference type="Gene3D" id="6.10.280.150">
    <property type="match status" value="2"/>
</dbReference>
<dbReference type="AlphaFoldDB" id="A0A9J6BZ11"/>
<dbReference type="PANTHER" id="PTHR12902:SF1">
    <property type="entry name" value="WISKOTT-ALDRICH SYNDROME PROTEIN FAMILY MEMBER"/>
    <property type="match status" value="1"/>
</dbReference>
<dbReference type="Gene3D" id="1.20.5.340">
    <property type="match status" value="1"/>
</dbReference>
<dbReference type="GO" id="GO:0034237">
    <property type="term" value="F:protein kinase A regulatory subunit binding"/>
    <property type="evidence" value="ECO:0007669"/>
    <property type="project" value="TreeGrafter"/>
</dbReference>
<feature type="region of interest" description="Disordered" evidence="8">
    <location>
        <begin position="555"/>
        <end position="577"/>
    </location>
</feature>
<name>A0A9J6BZ11_POLVA</name>
<feature type="domain" description="WH2" evidence="9">
    <location>
        <begin position="480"/>
        <end position="497"/>
    </location>
</feature>